<dbReference type="Gene3D" id="4.10.240.10">
    <property type="entry name" value="Zn(2)-C6 fungal-type DNA-binding domain"/>
    <property type="match status" value="1"/>
</dbReference>
<dbReference type="Proteomes" id="UP001221142">
    <property type="component" value="Unassembled WGS sequence"/>
</dbReference>
<accession>A0AAD7BGI4</accession>
<dbReference type="AlphaFoldDB" id="A0AAD7BGI4"/>
<comment type="caution">
    <text evidence="3">The sequence shown here is derived from an EMBL/GenBank/DDBJ whole genome shotgun (WGS) entry which is preliminary data.</text>
</comment>
<dbReference type="EMBL" id="JARKIF010000017">
    <property type="protein sequence ID" value="KAJ7620397.1"/>
    <property type="molecule type" value="Genomic_DNA"/>
</dbReference>
<evidence type="ECO:0000313" key="4">
    <source>
        <dbReference type="Proteomes" id="UP001221142"/>
    </source>
</evidence>
<dbReference type="PROSITE" id="PS50048">
    <property type="entry name" value="ZN2_CY6_FUNGAL_2"/>
    <property type="match status" value="1"/>
</dbReference>
<dbReference type="InterPro" id="IPR036864">
    <property type="entry name" value="Zn2-C6_fun-type_DNA-bd_sf"/>
</dbReference>
<protein>
    <recommendedName>
        <fullName evidence="2">Zn(2)-C6 fungal-type domain-containing protein</fullName>
    </recommendedName>
</protein>
<dbReference type="InterPro" id="IPR001138">
    <property type="entry name" value="Zn2Cys6_DnaBD"/>
</dbReference>
<dbReference type="GO" id="GO:0000981">
    <property type="term" value="F:DNA-binding transcription factor activity, RNA polymerase II-specific"/>
    <property type="evidence" value="ECO:0007669"/>
    <property type="project" value="InterPro"/>
</dbReference>
<organism evidence="3 4">
    <name type="scientific">Roridomyces roridus</name>
    <dbReference type="NCBI Taxonomy" id="1738132"/>
    <lineage>
        <taxon>Eukaryota</taxon>
        <taxon>Fungi</taxon>
        <taxon>Dikarya</taxon>
        <taxon>Basidiomycota</taxon>
        <taxon>Agaricomycotina</taxon>
        <taxon>Agaricomycetes</taxon>
        <taxon>Agaricomycetidae</taxon>
        <taxon>Agaricales</taxon>
        <taxon>Marasmiineae</taxon>
        <taxon>Mycenaceae</taxon>
        <taxon>Roridomyces</taxon>
    </lineage>
</organism>
<feature type="compositionally biased region" description="Polar residues" evidence="1">
    <location>
        <begin position="62"/>
        <end position="79"/>
    </location>
</feature>
<feature type="compositionally biased region" description="Polar residues" evidence="1">
    <location>
        <begin position="96"/>
        <end position="110"/>
    </location>
</feature>
<feature type="region of interest" description="Disordered" evidence="1">
    <location>
        <begin position="62"/>
        <end position="121"/>
    </location>
</feature>
<gene>
    <name evidence="3" type="ORF">FB45DRAFT_871429</name>
</gene>
<evidence type="ECO:0000259" key="2">
    <source>
        <dbReference type="PROSITE" id="PS50048"/>
    </source>
</evidence>
<feature type="compositionally biased region" description="Pro residues" evidence="1">
    <location>
        <begin position="238"/>
        <end position="251"/>
    </location>
</feature>
<dbReference type="GO" id="GO:0008270">
    <property type="term" value="F:zinc ion binding"/>
    <property type="evidence" value="ECO:0007669"/>
    <property type="project" value="InterPro"/>
</dbReference>
<keyword evidence="4" id="KW-1185">Reference proteome</keyword>
<dbReference type="SUPFAM" id="SSF57701">
    <property type="entry name" value="Zn2/Cys6 DNA-binding domain"/>
    <property type="match status" value="1"/>
</dbReference>
<dbReference type="CDD" id="cd00067">
    <property type="entry name" value="GAL4"/>
    <property type="match status" value="1"/>
</dbReference>
<reference evidence="3" key="1">
    <citation type="submission" date="2023-03" db="EMBL/GenBank/DDBJ databases">
        <title>Massive genome expansion in bonnet fungi (Mycena s.s.) driven by repeated elements and novel gene families across ecological guilds.</title>
        <authorList>
            <consortium name="Lawrence Berkeley National Laboratory"/>
            <person name="Harder C.B."/>
            <person name="Miyauchi S."/>
            <person name="Viragh M."/>
            <person name="Kuo A."/>
            <person name="Thoen E."/>
            <person name="Andreopoulos B."/>
            <person name="Lu D."/>
            <person name="Skrede I."/>
            <person name="Drula E."/>
            <person name="Henrissat B."/>
            <person name="Morin E."/>
            <person name="Kohler A."/>
            <person name="Barry K."/>
            <person name="LaButti K."/>
            <person name="Morin E."/>
            <person name="Salamov A."/>
            <person name="Lipzen A."/>
            <person name="Mereny Z."/>
            <person name="Hegedus B."/>
            <person name="Baldrian P."/>
            <person name="Stursova M."/>
            <person name="Weitz H."/>
            <person name="Taylor A."/>
            <person name="Grigoriev I.V."/>
            <person name="Nagy L.G."/>
            <person name="Martin F."/>
            <person name="Kauserud H."/>
        </authorList>
    </citation>
    <scope>NUCLEOTIDE SEQUENCE</scope>
    <source>
        <strain evidence="3">9284</strain>
    </source>
</reference>
<feature type="region of interest" description="Disordered" evidence="1">
    <location>
        <begin position="208"/>
        <end position="257"/>
    </location>
</feature>
<evidence type="ECO:0000256" key="1">
    <source>
        <dbReference type="SAM" id="MobiDB-lite"/>
    </source>
</evidence>
<evidence type="ECO:0000313" key="3">
    <source>
        <dbReference type="EMBL" id="KAJ7620397.1"/>
    </source>
</evidence>
<feature type="compositionally biased region" description="Basic residues" evidence="1">
    <location>
        <begin position="80"/>
        <end position="92"/>
    </location>
</feature>
<proteinExistence type="predicted"/>
<sequence>MRPVLMANCDLQGVEIGVLKAAWSADTVSNFGNCTQKLATRAPWLLALSIELGQPHGRAQLLSTEASTRSNCPFPSPRSSKMHHGHHNHHDHPNHQQTYFPTRNPGNISSDGEEERRLFDDSSPPLQSHMFYSTFNMHGRDQLGSHFDQAHERAWNPEYAQMNYPSAPNEHYMSFENMGPENQYNNRFTHSGVAGFAPRPQGMYQPSPSPGGMNVNYPSGTGYGDTPGFDRFNTTPQQAPPRQRPSVPVGPGPSTSKPTLNLTLTFIEETPGSKPPQFLACYQCRMRKIACQRPPADAHDQRCLQCYKRKSVCEYPTKSNRGLYTREGQSSGEGGNSKKKHVLHIYSGGVAANDMVVRRIWRIGGNRDCYQTQEKHE</sequence>
<dbReference type="PROSITE" id="PS00463">
    <property type="entry name" value="ZN2_CY6_FUNGAL_1"/>
    <property type="match status" value="1"/>
</dbReference>
<name>A0AAD7BGI4_9AGAR</name>
<feature type="domain" description="Zn(2)-C6 fungal-type" evidence="2">
    <location>
        <begin position="280"/>
        <end position="315"/>
    </location>
</feature>